<evidence type="ECO:0000313" key="7">
    <source>
        <dbReference type="Proteomes" id="UP001237642"/>
    </source>
</evidence>
<dbReference type="Pfam" id="PF00560">
    <property type="entry name" value="LRR_1"/>
    <property type="match status" value="2"/>
</dbReference>
<dbReference type="Proteomes" id="UP001237642">
    <property type="component" value="Unassembled WGS sequence"/>
</dbReference>
<evidence type="ECO:0000313" key="6">
    <source>
        <dbReference type="EMBL" id="KAK1401489.1"/>
    </source>
</evidence>
<evidence type="ECO:0000256" key="4">
    <source>
        <dbReference type="ARBA" id="ARBA00023136"/>
    </source>
</evidence>
<keyword evidence="2" id="KW-0732">Signal</keyword>
<evidence type="ECO:0000256" key="5">
    <source>
        <dbReference type="ARBA" id="ARBA00023180"/>
    </source>
</evidence>
<comment type="subcellular location">
    <subcellularLocation>
        <location evidence="1">Membrane</location>
    </subcellularLocation>
</comment>
<comment type="caution">
    <text evidence="6">The sequence shown here is derived from an EMBL/GenBank/DDBJ whole genome shotgun (WGS) entry which is preliminary data.</text>
</comment>
<dbReference type="PANTHER" id="PTHR45974">
    <property type="entry name" value="RECEPTOR-LIKE PROTEIN 55"/>
    <property type="match status" value="1"/>
</dbReference>
<keyword evidence="3" id="KW-0677">Repeat</keyword>
<evidence type="ECO:0000256" key="1">
    <source>
        <dbReference type="ARBA" id="ARBA00004370"/>
    </source>
</evidence>
<dbReference type="EMBL" id="JAUIZM010000001">
    <property type="protein sequence ID" value="KAK1401489.1"/>
    <property type="molecule type" value="Genomic_DNA"/>
</dbReference>
<protein>
    <submittedName>
        <fullName evidence="6">Uncharacterized protein</fullName>
    </submittedName>
</protein>
<sequence>MTPNSSYDSRLDRNALTGNVPSNFINLINLDEFFENNLNLTFSLSIQFDMFSHSPTLCCSNLSHNKLSGPFPNLTGMNSVSYVNLSHNKLSGPFPNLTGMNSVSYVDLSNNSFEQSEAPAWFSKLSSLTTLVVEYGSFQGTVPYELLGLPQIQEVNLKNNNFSGILNLS</sequence>
<proteinExistence type="predicted"/>
<dbReference type="GO" id="GO:0016020">
    <property type="term" value="C:membrane"/>
    <property type="evidence" value="ECO:0007669"/>
    <property type="project" value="UniProtKB-SubCell"/>
</dbReference>
<evidence type="ECO:0000256" key="3">
    <source>
        <dbReference type="ARBA" id="ARBA00022737"/>
    </source>
</evidence>
<reference evidence="6" key="2">
    <citation type="submission" date="2023-05" db="EMBL/GenBank/DDBJ databases">
        <authorList>
            <person name="Schelkunov M.I."/>
        </authorList>
    </citation>
    <scope>NUCLEOTIDE SEQUENCE</scope>
    <source>
        <strain evidence="6">Hsosn_3</strain>
        <tissue evidence="6">Leaf</tissue>
    </source>
</reference>
<keyword evidence="7" id="KW-1185">Reference proteome</keyword>
<dbReference type="SUPFAM" id="SSF52058">
    <property type="entry name" value="L domain-like"/>
    <property type="match status" value="1"/>
</dbReference>
<dbReference type="InterPro" id="IPR001611">
    <property type="entry name" value="Leu-rich_rpt"/>
</dbReference>
<evidence type="ECO:0000256" key="2">
    <source>
        <dbReference type="ARBA" id="ARBA00022729"/>
    </source>
</evidence>
<gene>
    <name evidence="6" type="ORF">POM88_001094</name>
</gene>
<keyword evidence="5" id="KW-0325">Glycoprotein</keyword>
<dbReference type="Gene3D" id="3.80.10.10">
    <property type="entry name" value="Ribonuclease Inhibitor"/>
    <property type="match status" value="1"/>
</dbReference>
<reference evidence="6" key="1">
    <citation type="submission" date="2023-02" db="EMBL/GenBank/DDBJ databases">
        <title>Genome of toxic invasive species Heracleum sosnowskyi carries increased number of genes despite the absence of recent whole-genome duplications.</title>
        <authorList>
            <person name="Schelkunov M."/>
            <person name="Shtratnikova V."/>
            <person name="Makarenko M."/>
            <person name="Klepikova A."/>
            <person name="Omelchenko D."/>
            <person name="Novikova G."/>
            <person name="Obukhova E."/>
            <person name="Bogdanov V."/>
            <person name="Penin A."/>
            <person name="Logacheva M."/>
        </authorList>
    </citation>
    <scope>NUCLEOTIDE SEQUENCE</scope>
    <source>
        <strain evidence="6">Hsosn_3</strain>
        <tissue evidence="6">Leaf</tissue>
    </source>
</reference>
<dbReference type="InterPro" id="IPR032675">
    <property type="entry name" value="LRR_dom_sf"/>
</dbReference>
<dbReference type="PANTHER" id="PTHR45974:SF242">
    <property type="entry name" value="LEUCINE-RICH REPEAT PROTEIN KINASE FAMILY PROTEIN"/>
    <property type="match status" value="1"/>
</dbReference>
<keyword evidence="4" id="KW-0472">Membrane</keyword>
<dbReference type="AlphaFoldDB" id="A0AAD8JDE6"/>
<organism evidence="6 7">
    <name type="scientific">Heracleum sosnowskyi</name>
    <dbReference type="NCBI Taxonomy" id="360622"/>
    <lineage>
        <taxon>Eukaryota</taxon>
        <taxon>Viridiplantae</taxon>
        <taxon>Streptophyta</taxon>
        <taxon>Embryophyta</taxon>
        <taxon>Tracheophyta</taxon>
        <taxon>Spermatophyta</taxon>
        <taxon>Magnoliopsida</taxon>
        <taxon>eudicotyledons</taxon>
        <taxon>Gunneridae</taxon>
        <taxon>Pentapetalae</taxon>
        <taxon>asterids</taxon>
        <taxon>campanulids</taxon>
        <taxon>Apiales</taxon>
        <taxon>Apiaceae</taxon>
        <taxon>Apioideae</taxon>
        <taxon>apioid superclade</taxon>
        <taxon>Tordylieae</taxon>
        <taxon>Tordyliinae</taxon>
        <taxon>Heracleum</taxon>
    </lineage>
</organism>
<name>A0AAD8JDE6_9APIA</name>
<accession>A0AAD8JDE6</accession>